<feature type="non-terminal residue" evidence="1">
    <location>
        <position position="73"/>
    </location>
</feature>
<dbReference type="AlphaFoldDB" id="A0A6I3UBJ7"/>
<reference evidence="1 2" key="1">
    <citation type="submission" date="2019-11" db="EMBL/GenBank/DDBJ databases">
        <title>Growth characteristics of pneumococcus vary with the chemical composition of the capsule and with environmental conditions.</title>
        <authorList>
            <person name="Tothpal A."/>
            <person name="Desobry K."/>
            <person name="Joshi S."/>
            <person name="Wyllie A.L."/>
            <person name="Weinberger D.M."/>
        </authorList>
    </citation>
    <scope>NUCLEOTIDE SEQUENCE [LARGE SCALE GENOMIC DNA]</scope>
    <source>
        <strain evidence="2">pnumococcus35B</strain>
    </source>
</reference>
<keyword evidence="1" id="KW-0645">Protease</keyword>
<organism evidence="1 2">
    <name type="scientific">Streptococcus pneumoniae</name>
    <dbReference type="NCBI Taxonomy" id="1313"/>
    <lineage>
        <taxon>Bacteria</taxon>
        <taxon>Bacillati</taxon>
        <taxon>Bacillota</taxon>
        <taxon>Bacilli</taxon>
        <taxon>Lactobacillales</taxon>
        <taxon>Streptococcaceae</taxon>
        <taxon>Streptococcus</taxon>
    </lineage>
</organism>
<comment type="caution">
    <text evidence="1">The sequence shown here is derived from an EMBL/GenBank/DDBJ whole genome shotgun (WGS) entry which is preliminary data.</text>
</comment>
<accession>A0A6I3UBJ7</accession>
<dbReference type="EMBL" id="WNHX01001294">
    <property type="protein sequence ID" value="MTV88868.1"/>
    <property type="molecule type" value="Genomic_DNA"/>
</dbReference>
<dbReference type="Proteomes" id="UP000469505">
    <property type="component" value="Unassembled WGS sequence"/>
</dbReference>
<sequence>MSNHSYSVAGATLNDYPYEMDRLEEVALELTETVYSQDETFTELPFSHRLEVLFAEAEYVASVVHAKVLGTEH</sequence>
<gene>
    <name evidence="1" type="ORF">GM543_15575</name>
</gene>
<evidence type="ECO:0000313" key="1">
    <source>
        <dbReference type="EMBL" id="MTV88868.1"/>
    </source>
</evidence>
<name>A0A6I3UBJ7_STREE</name>
<keyword evidence="1" id="KW-0378">Hydrolase</keyword>
<dbReference type="GO" id="GO:0008233">
    <property type="term" value="F:peptidase activity"/>
    <property type="evidence" value="ECO:0007669"/>
    <property type="project" value="UniProtKB-KW"/>
</dbReference>
<protein>
    <submittedName>
        <fullName evidence="1">Clp protease</fullName>
    </submittedName>
</protein>
<dbReference type="GO" id="GO:0006508">
    <property type="term" value="P:proteolysis"/>
    <property type="evidence" value="ECO:0007669"/>
    <property type="project" value="UniProtKB-KW"/>
</dbReference>
<evidence type="ECO:0000313" key="2">
    <source>
        <dbReference type="Proteomes" id="UP000469505"/>
    </source>
</evidence>
<proteinExistence type="predicted"/>